<dbReference type="CDD" id="cd11599">
    <property type="entry name" value="HDAC_classII_2"/>
    <property type="match status" value="1"/>
</dbReference>
<comment type="caution">
    <text evidence="3">The sequence shown here is derived from an EMBL/GenBank/DDBJ whole genome shotgun (WGS) entry which is preliminary data.</text>
</comment>
<dbReference type="Proteomes" id="UP000216020">
    <property type="component" value="Unassembled WGS sequence"/>
</dbReference>
<feature type="domain" description="Histone deacetylase" evidence="2">
    <location>
        <begin position="20"/>
        <end position="304"/>
    </location>
</feature>
<dbReference type="OrthoDB" id="9808367at2"/>
<dbReference type="PANTHER" id="PTHR10625">
    <property type="entry name" value="HISTONE DEACETYLASE HDAC1-RELATED"/>
    <property type="match status" value="1"/>
</dbReference>
<dbReference type="InterPro" id="IPR000286">
    <property type="entry name" value="HDACs"/>
</dbReference>
<protein>
    <submittedName>
        <fullName evidence="3">Deacetylase</fullName>
    </submittedName>
</protein>
<dbReference type="SUPFAM" id="SSF52768">
    <property type="entry name" value="Arginase/deacetylase"/>
    <property type="match status" value="1"/>
</dbReference>
<dbReference type="Pfam" id="PF00850">
    <property type="entry name" value="Hist_deacetyl"/>
    <property type="match status" value="1"/>
</dbReference>
<accession>A0A261SM16</accession>
<dbReference type="EMBL" id="NEVM01000001">
    <property type="protein sequence ID" value="OZI38464.1"/>
    <property type="molecule type" value="Genomic_DNA"/>
</dbReference>
<dbReference type="InterPro" id="IPR023696">
    <property type="entry name" value="Ureohydrolase_dom_sf"/>
</dbReference>
<dbReference type="GO" id="GO:0040029">
    <property type="term" value="P:epigenetic regulation of gene expression"/>
    <property type="evidence" value="ECO:0007669"/>
    <property type="project" value="TreeGrafter"/>
</dbReference>
<comment type="similarity">
    <text evidence="1">Belongs to the histone deacetylase family.</text>
</comment>
<sequence length="307" mass="33538">METLYLTHPSCRLHEMGDWHPESPQRLDAINDQLLSSGIMSYLAHAEAMPAPDEAILRAHAAAYLERLRRQSPATGYYPVDPDTSMNPHTLEAALHAAGAGIQAVDAVMAGQAQTAFCAVRPPGHHACRDRAMGFCFLNNVAIAALHALAHHGLSRVAIIDFDVHHGNGTEDILAGDERVLMCSFFQHPFFPNCGVENPAPNMLNEPVPAYSDGAVVRKLVSDHWLPRLDAHRPELILVSAGFDAHREDDLGQMRLVEADYAWITERLVEVAARHADHRIVSMLEGGYNLSALGRSVVAHIRALGGL</sequence>
<keyword evidence="4" id="KW-1185">Reference proteome</keyword>
<evidence type="ECO:0000313" key="3">
    <source>
        <dbReference type="EMBL" id="OZI38464.1"/>
    </source>
</evidence>
<gene>
    <name evidence="3" type="ORF">CAL29_09180</name>
</gene>
<dbReference type="AlphaFoldDB" id="A0A261SM16"/>
<reference evidence="4" key="1">
    <citation type="submission" date="2017-05" db="EMBL/GenBank/DDBJ databases">
        <title>Complete and WGS of Bordetella genogroups.</title>
        <authorList>
            <person name="Spilker T."/>
            <person name="Lipuma J."/>
        </authorList>
    </citation>
    <scope>NUCLEOTIDE SEQUENCE [LARGE SCALE GENOMIC DNA]</scope>
    <source>
        <strain evidence="4">AU16122</strain>
    </source>
</reference>
<name>A0A261SM16_9BORD</name>
<dbReference type="RefSeq" id="WP_094852561.1">
    <property type="nucleotide sequence ID" value="NZ_NEVM01000001.1"/>
</dbReference>
<evidence type="ECO:0000256" key="1">
    <source>
        <dbReference type="ARBA" id="ARBA00005947"/>
    </source>
</evidence>
<evidence type="ECO:0000313" key="4">
    <source>
        <dbReference type="Proteomes" id="UP000216020"/>
    </source>
</evidence>
<proteinExistence type="inferred from homology"/>
<dbReference type="PANTHER" id="PTHR10625:SF10">
    <property type="entry name" value="HISTONE DEACETYLASE HDAC1"/>
    <property type="match status" value="1"/>
</dbReference>
<dbReference type="Gene3D" id="3.40.800.20">
    <property type="entry name" value="Histone deacetylase domain"/>
    <property type="match status" value="1"/>
</dbReference>
<dbReference type="InterPro" id="IPR023801">
    <property type="entry name" value="His_deacetylse_dom"/>
</dbReference>
<organism evidence="3 4">
    <name type="scientific">Bordetella genomosp. 10</name>
    <dbReference type="NCBI Taxonomy" id="1416804"/>
    <lineage>
        <taxon>Bacteria</taxon>
        <taxon>Pseudomonadati</taxon>
        <taxon>Pseudomonadota</taxon>
        <taxon>Betaproteobacteria</taxon>
        <taxon>Burkholderiales</taxon>
        <taxon>Alcaligenaceae</taxon>
        <taxon>Bordetella</taxon>
    </lineage>
</organism>
<dbReference type="PRINTS" id="PR01270">
    <property type="entry name" value="HDASUPER"/>
</dbReference>
<dbReference type="GO" id="GO:0004407">
    <property type="term" value="F:histone deacetylase activity"/>
    <property type="evidence" value="ECO:0007669"/>
    <property type="project" value="TreeGrafter"/>
</dbReference>
<evidence type="ECO:0000259" key="2">
    <source>
        <dbReference type="Pfam" id="PF00850"/>
    </source>
</evidence>
<dbReference type="InterPro" id="IPR037138">
    <property type="entry name" value="His_deacetylse_dom_sf"/>
</dbReference>